<evidence type="ECO:0000256" key="1">
    <source>
        <dbReference type="ARBA" id="ARBA00022679"/>
    </source>
</evidence>
<protein>
    <submittedName>
        <fullName evidence="4">GNAT family N-acetyltransferase</fullName>
        <ecNumber evidence="4">2.3.-.-</ecNumber>
    </submittedName>
</protein>
<dbReference type="RefSeq" id="WP_386669063.1">
    <property type="nucleotide sequence ID" value="NZ_JBHLTG010000003.1"/>
</dbReference>
<accession>A0ABV6RPD2</accession>
<dbReference type="InterPro" id="IPR000182">
    <property type="entry name" value="GNAT_dom"/>
</dbReference>
<organism evidence="4 5">
    <name type="scientific">Lysobacter korlensis</name>
    <dbReference type="NCBI Taxonomy" id="553636"/>
    <lineage>
        <taxon>Bacteria</taxon>
        <taxon>Pseudomonadati</taxon>
        <taxon>Pseudomonadota</taxon>
        <taxon>Gammaproteobacteria</taxon>
        <taxon>Lysobacterales</taxon>
        <taxon>Lysobacteraceae</taxon>
        <taxon>Lysobacter</taxon>
    </lineage>
</organism>
<dbReference type="GO" id="GO:0016746">
    <property type="term" value="F:acyltransferase activity"/>
    <property type="evidence" value="ECO:0007669"/>
    <property type="project" value="UniProtKB-KW"/>
</dbReference>
<dbReference type="PANTHER" id="PTHR43877">
    <property type="entry name" value="AMINOALKYLPHOSPHONATE N-ACETYLTRANSFERASE-RELATED-RELATED"/>
    <property type="match status" value="1"/>
</dbReference>
<evidence type="ECO:0000313" key="5">
    <source>
        <dbReference type="Proteomes" id="UP001589896"/>
    </source>
</evidence>
<proteinExistence type="predicted"/>
<dbReference type="PANTHER" id="PTHR43877:SF2">
    <property type="entry name" value="AMINOALKYLPHOSPHONATE N-ACETYLTRANSFERASE-RELATED"/>
    <property type="match status" value="1"/>
</dbReference>
<gene>
    <name evidence="4" type="ORF">ACFFGH_13430</name>
</gene>
<dbReference type="PROSITE" id="PS51186">
    <property type="entry name" value="GNAT"/>
    <property type="match status" value="1"/>
</dbReference>
<sequence length="157" mass="17123">MHPRIREAVDADIAPMHVIRLAVRENTLSDPSWLTPEVYRTYLATGSKGCTWVAELDGRIVGFSTARLGERDIWALFVDPACEGCGIGRALLDAAIAWLFARGAEAIELGTTPDTRADRFYRAAGWQRGAMTERGDVIFRLPNPSVGASLSLETASC</sequence>
<dbReference type="CDD" id="cd04301">
    <property type="entry name" value="NAT_SF"/>
    <property type="match status" value="1"/>
</dbReference>
<dbReference type="Pfam" id="PF00583">
    <property type="entry name" value="Acetyltransf_1"/>
    <property type="match status" value="1"/>
</dbReference>
<dbReference type="EMBL" id="JBHLTG010000003">
    <property type="protein sequence ID" value="MFC0678846.1"/>
    <property type="molecule type" value="Genomic_DNA"/>
</dbReference>
<dbReference type="EC" id="2.3.-.-" evidence="4"/>
<dbReference type="InterPro" id="IPR050832">
    <property type="entry name" value="Bact_Acetyltransf"/>
</dbReference>
<keyword evidence="1 4" id="KW-0808">Transferase</keyword>
<reference evidence="4 5" key="1">
    <citation type="submission" date="2024-09" db="EMBL/GenBank/DDBJ databases">
        <authorList>
            <person name="Sun Q."/>
            <person name="Mori K."/>
        </authorList>
    </citation>
    <scope>NUCLEOTIDE SEQUENCE [LARGE SCALE GENOMIC DNA]</scope>
    <source>
        <strain evidence="4 5">KCTC 23076</strain>
    </source>
</reference>
<keyword evidence="2 4" id="KW-0012">Acyltransferase</keyword>
<evidence type="ECO:0000256" key="2">
    <source>
        <dbReference type="ARBA" id="ARBA00023315"/>
    </source>
</evidence>
<keyword evidence="5" id="KW-1185">Reference proteome</keyword>
<dbReference type="SUPFAM" id="SSF55729">
    <property type="entry name" value="Acyl-CoA N-acyltransferases (Nat)"/>
    <property type="match status" value="1"/>
</dbReference>
<dbReference type="InterPro" id="IPR016181">
    <property type="entry name" value="Acyl_CoA_acyltransferase"/>
</dbReference>
<evidence type="ECO:0000259" key="3">
    <source>
        <dbReference type="PROSITE" id="PS51186"/>
    </source>
</evidence>
<dbReference type="Proteomes" id="UP001589896">
    <property type="component" value="Unassembled WGS sequence"/>
</dbReference>
<feature type="domain" description="N-acetyltransferase" evidence="3">
    <location>
        <begin position="3"/>
        <end position="144"/>
    </location>
</feature>
<comment type="caution">
    <text evidence="4">The sequence shown here is derived from an EMBL/GenBank/DDBJ whole genome shotgun (WGS) entry which is preliminary data.</text>
</comment>
<dbReference type="Gene3D" id="3.40.630.30">
    <property type="match status" value="1"/>
</dbReference>
<evidence type="ECO:0000313" key="4">
    <source>
        <dbReference type="EMBL" id="MFC0678846.1"/>
    </source>
</evidence>
<name>A0ABV6RPD2_9GAMM</name>